<feature type="non-terminal residue" evidence="1">
    <location>
        <position position="203"/>
    </location>
</feature>
<keyword evidence="2" id="KW-1185">Reference proteome</keyword>
<name>A0AAD6UNI2_9AGAR</name>
<evidence type="ECO:0008006" key="3">
    <source>
        <dbReference type="Google" id="ProtNLM"/>
    </source>
</evidence>
<organism evidence="1 2">
    <name type="scientific">Mycena pura</name>
    <dbReference type="NCBI Taxonomy" id="153505"/>
    <lineage>
        <taxon>Eukaryota</taxon>
        <taxon>Fungi</taxon>
        <taxon>Dikarya</taxon>
        <taxon>Basidiomycota</taxon>
        <taxon>Agaricomycotina</taxon>
        <taxon>Agaricomycetes</taxon>
        <taxon>Agaricomycetidae</taxon>
        <taxon>Agaricales</taxon>
        <taxon>Marasmiineae</taxon>
        <taxon>Mycenaceae</taxon>
        <taxon>Mycena</taxon>
    </lineage>
</organism>
<dbReference type="EMBL" id="JARJCW010000136">
    <property type="protein sequence ID" value="KAJ7191221.1"/>
    <property type="molecule type" value="Genomic_DNA"/>
</dbReference>
<dbReference type="AlphaFoldDB" id="A0AAD6UNI2"/>
<sequence>VSIIFTAGIRTNGRVEVENRITKVLGGPGKNMFQLFTALNERTLEQQRDHNIRHPSATDTLFKPILDLLRQHVGPLALQTCFKQMELAMFYEATALQLPEGVRNWRSRNDFTNDNAYIGTRFLLRLVLEQGVAPAHLIKITHTASGAAHILVILPDGRYLCDCCMPMNMGVSCRHYFVAWVKIPGLPFHISLIRARCELSFSG</sequence>
<protein>
    <recommendedName>
        <fullName evidence="3">SWIM-type domain-containing protein</fullName>
    </recommendedName>
</protein>
<evidence type="ECO:0000313" key="2">
    <source>
        <dbReference type="Proteomes" id="UP001219525"/>
    </source>
</evidence>
<accession>A0AAD6UNI2</accession>
<evidence type="ECO:0000313" key="1">
    <source>
        <dbReference type="EMBL" id="KAJ7191221.1"/>
    </source>
</evidence>
<reference evidence="1" key="1">
    <citation type="submission" date="2023-03" db="EMBL/GenBank/DDBJ databases">
        <title>Massive genome expansion in bonnet fungi (Mycena s.s.) driven by repeated elements and novel gene families across ecological guilds.</title>
        <authorList>
            <consortium name="Lawrence Berkeley National Laboratory"/>
            <person name="Harder C.B."/>
            <person name="Miyauchi S."/>
            <person name="Viragh M."/>
            <person name="Kuo A."/>
            <person name="Thoen E."/>
            <person name="Andreopoulos B."/>
            <person name="Lu D."/>
            <person name="Skrede I."/>
            <person name="Drula E."/>
            <person name="Henrissat B."/>
            <person name="Morin E."/>
            <person name="Kohler A."/>
            <person name="Barry K."/>
            <person name="LaButti K."/>
            <person name="Morin E."/>
            <person name="Salamov A."/>
            <person name="Lipzen A."/>
            <person name="Mereny Z."/>
            <person name="Hegedus B."/>
            <person name="Baldrian P."/>
            <person name="Stursova M."/>
            <person name="Weitz H."/>
            <person name="Taylor A."/>
            <person name="Grigoriev I.V."/>
            <person name="Nagy L.G."/>
            <person name="Martin F."/>
            <person name="Kauserud H."/>
        </authorList>
    </citation>
    <scope>NUCLEOTIDE SEQUENCE</scope>
    <source>
        <strain evidence="1">9144</strain>
    </source>
</reference>
<comment type="caution">
    <text evidence="1">The sequence shown here is derived from an EMBL/GenBank/DDBJ whole genome shotgun (WGS) entry which is preliminary data.</text>
</comment>
<proteinExistence type="predicted"/>
<dbReference type="Proteomes" id="UP001219525">
    <property type="component" value="Unassembled WGS sequence"/>
</dbReference>
<gene>
    <name evidence="1" type="ORF">GGX14DRAFT_381381</name>
</gene>